<dbReference type="EMBL" id="MCGO01000056">
    <property type="protein sequence ID" value="ORY36378.1"/>
    <property type="molecule type" value="Genomic_DNA"/>
</dbReference>
<evidence type="ECO:0000256" key="3">
    <source>
        <dbReference type="ARBA" id="ARBA00022516"/>
    </source>
</evidence>
<evidence type="ECO:0000256" key="13">
    <source>
        <dbReference type="SAM" id="MobiDB-lite"/>
    </source>
</evidence>
<dbReference type="GO" id="GO:0106245">
    <property type="term" value="F:L-serine-phosphatidylethanolamine phosphatidyltransferase activity"/>
    <property type="evidence" value="ECO:0007669"/>
    <property type="project" value="InterPro"/>
</dbReference>
<evidence type="ECO:0000256" key="8">
    <source>
        <dbReference type="ARBA" id="ARBA00023098"/>
    </source>
</evidence>
<dbReference type="PANTHER" id="PTHR15362:SF7">
    <property type="entry name" value="PHOSPHATIDYLSERINE SYNTHASE 2"/>
    <property type="match status" value="1"/>
</dbReference>
<keyword evidence="4" id="KW-0808">Transferase</keyword>
<keyword evidence="9 14" id="KW-0472">Membrane</keyword>
<accession>A0A1Y2BNQ0</accession>
<feature type="transmembrane region" description="Helical" evidence="14">
    <location>
        <begin position="329"/>
        <end position="349"/>
    </location>
</feature>
<dbReference type="OrthoDB" id="10265393at2759"/>
<feature type="transmembrane region" description="Helical" evidence="14">
    <location>
        <begin position="298"/>
        <end position="317"/>
    </location>
</feature>
<feature type="transmembrane region" description="Helical" evidence="14">
    <location>
        <begin position="361"/>
        <end position="378"/>
    </location>
</feature>
<feature type="transmembrane region" description="Helical" evidence="14">
    <location>
        <begin position="398"/>
        <end position="416"/>
    </location>
</feature>
<feature type="transmembrane region" description="Helical" evidence="14">
    <location>
        <begin position="116"/>
        <end position="136"/>
    </location>
</feature>
<evidence type="ECO:0000256" key="9">
    <source>
        <dbReference type="ARBA" id="ARBA00023136"/>
    </source>
</evidence>
<evidence type="ECO:0000256" key="7">
    <source>
        <dbReference type="ARBA" id="ARBA00022989"/>
    </source>
</evidence>
<evidence type="ECO:0000256" key="5">
    <source>
        <dbReference type="ARBA" id="ARBA00022692"/>
    </source>
</evidence>
<keyword evidence="3" id="KW-0444">Lipid biosynthesis</keyword>
<dbReference type="AlphaFoldDB" id="A0A1Y2BNQ0"/>
<dbReference type="Proteomes" id="UP000193642">
    <property type="component" value="Unassembled WGS sequence"/>
</dbReference>
<keyword evidence="8" id="KW-0443">Lipid metabolism</keyword>
<dbReference type="InterPro" id="IPR004277">
    <property type="entry name" value="PSS"/>
</dbReference>
<reference evidence="15 16" key="1">
    <citation type="submission" date="2016-07" db="EMBL/GenBank/DDBJ databases">
        <title>Pervasive Adenine N6-methylation of Active Genes in Fungi.</title>
        <authorList>
            <consortium name="DOE Joint Genome Institute"/>
            <person name="Mondo S.J."/>
            <person name="Dannebaum R.O."/>
            <person name="Kuo R.C."/>
            <person name="Labutti K."/>
            <person name="Haridas S."/>
            <person name="Kuo A."/>
            <person name="Salamov A."/>
            <person name="Ahrendt S.R."/>
            <person name="Lipzen A."/>
            <person name="Sullivan W."/>
            <person name="Andreopoulos W.B."/>
            <person name="Clum A."/>
            <person name="Lindquist E."/>
            <person name="Daum C."/>
            <person name="Ramamoorthy G.K."/>
            <person name="Gryganskyi A."/>
            <person name="Culley D."/>
            <person name="Magnuson J.K."/>
            <person name="James T.Y."/>
            <person name="O'Malley M.A."/>
            <person name="Stajich J.E."/>
            <person name="Spatafora J.W."/>
            <person name="Visel A."/>
            <person name="Grigoriev I.V."/>
        </authorList>
    </citation>
    <scope>NUCLEOTIDE SEQUENCE [LARGE SCALE GENOMIC DNA]</scope>
    <source>
        <strain evidence="15 16">JEL800</strain>
    </source>
</reference>
<keyword evidence="11" id="KW-1208">Phospholipid metabolism</keyword>
<evidence type="ECO:0000256" key="1">
    <source>
        <dbReference type="ARBA" id="ARBA00004477"/>
    </source>
</evidence>
<comment type="subcellular location">
    <subcellularLocation>
        <location evidence="1">Endoplasmic reticulum membrane</location>
        <topology evidence="1">Multi-pass membrane protein</topology>
    </subcellularLocation>
</comment>
<feature type="region of interest" description="Disordered" evidence="13">
    <location>
        <begin position="1"/>
        <end position="29"/>
    </location>
</feature>
<dbReference type="Pfam" id="PF03034">
    <property type="entry name" value="PSS"/>
    <property type="match status" value="1"/>
</dbReference>
<evidence type="ECO:0000313" key="16">
    <source>
        <dbReference type="Proteomes" id="UP000193642"/>
    </source>
</evidence>
<keyword evidence="5 14" id="KW-0812">Transmembrane</keyword>
<evidence type="ECO:0000256" key="4">
    <source>
        <dbReference type="ARBA" id="ARBA00022679"/>
    </source>
</evidence>
<name>A0A1Y2BNQ0_9FUNG</name>
<keyword evidence="7 14" id="KW-1133">Transmembrane helix</keyword>
<keyword evidence="10" id="KW-0594">Phospholipid biosynthesis</keyword>
<evidence type="ECO:0000256" key="6">
    <source>
        <dbReference type="ARBA" id="ARBA00022824"/>
    </source>
</evidence>
<evidence type="ECO:0000313" key="15">
    <source>
        <dbReference type="EMBL" id="ORY36378.1"/>
    </source>
</evidence>
<evidence type="ECO:0000256" key="10">
    <source>
        <dbReference type="ARBA" id="ARBA00023209"/>
    </source>
</evidence>
<feature type="transmembrane region" description="Helical" evidence="14">
    <location>
        <begin position="87"/>
        <end position="104"/>
    </location>
</feature>
<evidence type="ECO:0000256" key="12">
    <source>
        <dbReference type="ARBA" id="ARBA00025707"/>
    </source>
</evidence>
<dbReference type="STRING" id="329046.A0A1Y2BNQ0"/>
<dbReference type="GO" id="GO:0006659">
    <property type="term" value="P:phosphatidylserine biosynthetic process"/>
    <property type="evidence" value="ECO:0007669"/>
    <property type="project" value="InterPro"/>
</dbReference>
<comment type="caution">
    <text evidence="15">The sequence shown here is derived from an EMBL/GenBank/DDBJ whole genome shotgun (WGS) entry which is preliminary data.</text>
</comment>
<organism evidence="15 16">
    <name type="scientific">Rhizoclosmatium globosum</name>
    <dbReference type="NCBI Taxonomy" id="329046"/>
    <lineage>
        <taxon>Eukaryota</taxon>
        <taxon>Fungi</taxon>
        <taxon>Fungi incertae sedis</taxon>
        <taxon>Chytridiomycota</taxon>
        <taxon>Chytridiomycota incertae sedis</taxon>
        <taxon>Chytridiomycetes</taxon>
        <taxon>Chytridiales</taxon>
        <taxon>Chytriomycetaceae</taxon>
        <taxon>Rhizoclosmatium</taxon>
    </lineage>
</organism>
<evidence type="ECO:0000256" key="11">
    <source>
        <dbReference type="ARBA" id="ARBA00023264"/>
    </source>
</evidence>
<proteinExistence type="predicted"/>
<comment type="pathway">
    <text evidence="12">Phospholipid metabolism.</text>
</comment>
<keyword evidence="6" id="KW-0256">Endoplasmic reticulum</keyword>
<comment type="pathway">
    <text evidence="2">Lipid metabolism.</text>
</comment>
<keyword evidence="16" id="KW-1185">Reference proteome</keyword>
<dbReference type="PANTHER" id="PTHR15362">
    <property type="entry name" value="PHOSPHATIDYLINOSITOL SYNTHASE"/>
    <property type="match status" value="1"/>
</dbReference>
<evidence type="ECO:0000256" key="14">
    <source>
        <dbReference type="SAM" id="Phobius"/>
    </source>
</evidence>
<feature type="compositionally biased region" description="Low complexity" evidence="13">
    <location>
        <begin position="1"/>
        <end position="10"/>
    </location>
</feature>
<sequence length="452" mass="52102">MAPRSRSRAASTRKSGDRSRSIGAVTQTDKEPYTPREDWQYNYADDINPSLQFFYKPHTVSALFLLLAGLVYYALNTGTDVVANTKMGIVACFGVIVLTGLLQFKDGPFIRPHPAFWRGVLAVSVFYQLVLVLLLFQDKHTARQLMKHLDPSLGVPLPEKNYAADCSLDPANIWDQMDVFVLAHTFGWFAKSMVLRDNYICWVLSIMFEFMEYSLEHQLPNFGECWWDHWILDVLVTNWLGIYMGMKTCEYFAMKTYSWRSVNQIPSYQGKLQRGIEQFTPHSWTRFDWGPSKSFRNYLAVLALMAFELTIELNAFYLKALLWIPPPHFINVLRLVVMFFFCMPATREVYQYLSDPRCKRIGYHAWMLAANVFTEALISVKFGQGEFPAPFPAHVKAFWAVLITFLVGYAVIQFLLRKQLGWFGGKEAFGNYEANDDEVVEAKKAGRKKKTN</sequence>
<protein>
    <submittedName>
        <fullName evidence="15">PSS-domain-containing protein</fullName>
    </submittedName>
</protein>
<dbReference type="GO" id="GO:0005789">
    <property type="term" value="C:endoplasmic reticulum membrane"/>
    <property type="evidence" value="ECO:0007669"/>
    <property type="project" value="UniProtKB-SubCell"/>
</dbReference>
<evidence type="ECO:0000256" key="2">
    <source>
        <dbReference type="ARBA" id="ARBA00005189"/>
    </source>
</evidence>
<gene>
    <name evidence="15" type="ORF">BCR33DRAFT_722187</name>
</gene>
<feature type="transmembrane region" description="Helical" evidence="14">
    <location>
        <begin position="58"/>
        <end position="75"/>
    </location>
</feature>